<comment type="function">
    <text evidence="10">CzcA and CzcB together would act in zinc efflux nearly as effectively as the complete czc efflux system (CzcABC). The CzcB protein is thought to funnel zinc cations to the CzcA transport protein.</text>
</comment>
<dbReference type="Pfam" id="PF25973">
    <property type="entry name" value="BSH_CzcB"/>
    <property type="match status" value="1"/>
</dbReference>
<dbReference type="InterPro" id="IPR058792">
    <property type="entry name" value="Beta-barrel_RND_2"/>
</dbReference>
<dbReference type="Gene3D" id="2.40.30.170">
    <property type="match status" value="1"/>
</dbReference>
<dbReference type="Proteomes" id="UP000295382">
    <property type="component" value="Unassembled WGS sequence"/>
</dbReference>
<dbReference type="GO" id="GO:0046914">
    <property type="term" value="F:transition metal ion binding"/>
    <property type="evidence" value="ECO:0007669"/>
    <property type="project" value="TreeGrafter"/>
</dbReference>
<dbReference type="FunFam" id="2.40.420.20:FF:000006">
    <property type="entry name" value="RND family efflux transporter MFP subunit"/>
    <property type="match status" value="1"/>
</dbReference>
<evidence type="ECO:0000313" key="20">
    <source>
        <dbReference type="Proteomes" id="UP000295382"/>
    </source>
</evidence>
<dbReference type="SUPFAM" id="SSF111369">
    <property type="entry name" value="HlyD-like secretion proteins"/>
    <property type="match status" value="1"/>
</dbReference>
<evidence type="ECO:0000256" key="11">
    <source>
        <dbReference type="SAM" id="Coils"/>
    </source>
</evidence>
<feature type="coiled-coil region" evidence="11">
    <location>
        <begin position="293"/>
        <end position="327"/>
    </location>
</feature>
<evidence type="ECO:0000256" key="1">
    <source>
        <dbReference type="ARBA" id="ARBA00004377"/>
    </source>
</evidence>
<evidence type="ECO:0000259" key="18">
    <source>
        <dbReference type="Pfam" id="PF25975"/>
    </source>
</evidence>
<dbReference type="FunFam" id="2.40.30.170:FF:000010">
    <property type="entry name" value="Efflux RND transporter periplasmic adaptor subunit"/>
    <property type="match status" value="1"/>
</dbReference>
<dbReference type="AlphaFoldDB" id="A0A4V2UIY2"/>
<keyword evidence="13" id="KW-0472">Membrane</keyword>
<keyword evidence="6 13" id="KW-1133">Transmembrane helix</keyword>
<feature type="domain" description="CzcB N-terminal" evidence="16">
    <location>
        <begin position="87"/>
        <end position="178"/>
    </location>
</feature>
<keyword evidence="9" id="KW-0105">Cadmium resistance</keyword>
<evidence type="ECO:0000259" key="16">
    <source>
        <dbReference type="Pfam" id="PF25971"/>
    </source>
</evidence>
<dbReference type="InterPro" id="IPR058648">
    <property type="entry name" value="HH_CzcB-like"/>
</dbReference>
<dbReference type="InterPro" id="IPR058646">
    <property type="entry name" value="CzcB_N"/>
</dbReference>
<reference evidence="19 20" key="1">
    <citation type="submission" date="2019-03" db="EMBL/GenBank/DDBJ databases">
        <title>Genomic Encyclopedia of Type Strains, Phase IV (KMG-IV): sequencing the most valuable type-strain genomes for metagenomic binning, comparative biology and taxonomic classification.</title>
        <authorList>
            <person name="Goeker M."/>
        </authorList>
    </citation>
    <scope>NUCLEOTIDE SEQUENCE [LARGE SCALE GENOMIC DNA]</scope>
    <source>
        <strain evidence="19 20">DSM 7445</strain>
    </source>
</reference>
<keyword evidence="7 11" id="KW-0175">Coiled coil</keyword>
<feature type="region of interest" description="Disordered" evidence="12">
    <location>
        <begin position="33"/>
        <end position="89"/>
    </location>
</feature>
<dbReference type="Pfam" id="PF25893">
    <property type="entry name" value="HH_CzcB"/>
    <property type="match status" value="1"/>
</dbReference>
<dbReference type="Gene3D" id="2.40.420.20">
    <property type="match status" value="1"/>
</dbReference>
<dbReference type="PANTHER" id="PTHR30097:SF4">
    <property type="entry name" value="SLR6042 PROTEIN"/>
    <property type="match status" value="1"/>
</dbReference>
<dbReference type="InterPro" id="IPR006143">
    <property type="entry name" value="RND_pump_MFP"/>
</dbReference>
<dbReference type="Pfam" id="PF25971">
    <property type="entry name" value="CzcB_N"/>
    <property type="match status" value="1"/>
</dbReference>
<feature type="domain" description="CusB-like beta-barrel" evidence="15">
    <location>
        <begin position="372"/>
        <end position="448"/>
    </location>
</feature>
<feature type="domain" description="CzcB-like barrel-sandwich hybrid" evidence="17">
    <location>
        <begin position="225"/>
        <end position="369"/>
    </location>
</feature>
<dbReference type="InterPro" id="IPR051909">
    <property type="entry name" value="MFP_Cation_Efflux"/>
</dbReference>
<evidence type="ECO:0000256" key="10">
    <source>
        <dbReference type="ARBA" id="ARBA00058766"/>
    </source>
</evidence>
<dbReference type="GO" id="GO:0060003">
    <property type="term" value="P:copper ion export"/>
    <property type="evidence" value="ECO:0007669"/>
    <property type="project" value="TreeGrafter"/>
</dbReference>
<comment type="subcellular location">
    <subcellularLocation>
        <location evidence="1">Cell inner membrane</location>
        <topology evidence="1">Single-pass membrane protein</topology>
    </subcellularLocation>
</comment>
<keyword evidence="3" id="KW-0813">Transport</keyword>
<dbReference type="Gene3D" id="1.10.287.470">
    <property type="entry name" value="Helix hairpin bin"/>
    <property type="match status" value="1"/>
</dbReference>
<dbReference type="RefSeq" id="WP_132257989.1">
    <property type="nucleotide sequence ID" value="NZ_SLZQ01000003.1"/>
</dbReference>
<dbReference type="EMBL" id="SLZQ01000003">
    <property type="protein sequence ID" value="TCS37920.1"/>
    <property type="molecule type" value="Genomic_DNA"/>
</dbReference>
<sequence>MNRKQIITIVAMIVAGVLFGAYVLLQDNRNSQGEAAGSAESGGHGHAKDHGDTEHHGSKQSNEHDDEKGHADAEHHKGSAAKGPHGGQLFTEGDFGLEAVLEEKGGEARFRLFLSEKGKPLPPTAAKVSVTLTRPGGDKQEIAFAPEKDALVSTAPIEEPHVFEATITVQRGNSSYLFTLSKEEGKIELTDAQIKSSGITLQTAGAARIKSGLQLPGEIRFNEDRTAHVVPRVNGIVEAVPANLGQQVKKGAILAVISSTTLSEQRSELLAAQKRVEFARTTYAREKQLWEDKISAQQDYLQAQQELREAEITLQNAQQKLKALGANPSNSGGLNRFEIRAPFDGMVVEKHITLGEAVKEDASIFTLSDLSTVWAEIVVPAKDLDKVRVGSETVVRSTTSDAKAAGKVAYVGSLIGEQTRSAKARVVLPNPQMAWRPGLYVNVELTANEADVPVAVTTNAIQSVEDKPAVFLRVPGGFVAQPVTTGRTDGKLVEIVKGLKPGAQYVAAGSFVIKAELGKGSASHEH</sequence>
<evidence type="ECO:0000313" key="19">
    <source>
        <dbReference type="EMBL" id="TCS37920.1"/>
    </source>
</evidence>
<feature type="transmembrane region" description="Helical" evidence="13">
    <location>
        <begin position="7"/>
        <end position="25"/>
    </location>
</feature>
<evidence type="ECO:0000256" key="9">
    <source>
        <dbReference type="ARBA" id="ARBA00043263"/>
    </source>
</evidence>
<keyword evidence="20" id="KW-1185">Reference proteome</keyword>
<comment type="similarity">
    <text evidence="2">Belongs to the membrane fusion protein (MFP) (TC 8.A.1) family.</text>
</comment>
<dbReference type="InterPro" id="IPR058647">
    <property type="entry name" value="BSH_CzcB-like"/>
</dbReference>
<evidence type="ECO:0000256" key="4">
    <source>
        <dbReference type="ARBA" id="ARBA00022692"/>
    </source>
</evidence>
<evidence type="ECO:0000256" key="2">
    <source>
        <dbReference type="ARBA" id="ARBA00009477"/>
    </source>
</evidence>
<evidence type="ECO:0000256" key="7">
    <source>
        <dbReference type="ARBA" id="ARBA00023054"/>
    </source>
</evidence>
<dbReference type="GO" id="GO:0015679">
    <property type="term" value="P:plasma membrane copper ion transport"/>
    <property type="evidence" value="ECO:0007669"/>
    <property type="project" value="TreeGrafter"/>
</dbReference>
<evidence type="ECO:0000259" key="17">
    <source>
        <dbReference type="Pfam" id="PF25973"/>
    </source>
</evidence>
<dbReference type="Gene3D" id="2.40.50.100">
    <property type="match status" value="1"/>
</dbReference>
<feature type="domain" description="CzcB-like C-terminal circularly permuted SH3-like" evidence="18">
    <location>
        <begin position="454"/>
        <end position="514"/>
    </location>
</feature>
<evidence type="ECO:0000256" key="12">
    <source>
        <dbReference type="SAM" id="MobiDB-lite"/>
    </source>
</evidence>
<feature type="compositionally biased region" description="Basic and acidic residues" evidence="12">
    <location>
        <begin position="46"/>
        <end position="77"/>
    </location>
</feature>
<evidence type="ECO:0000259" key="14">
    <source>
        <dbReference type="Pfam" id="PF25893"/>
    </source>
</evidence>
<gene>
    <name evidence="19" type="ORF">EDC30_103212</name>
</gene>
<organism evidence="19 20">
    <name type="scientific">Paucimonas lemoignei</name>
    <name type="common">Pseudomonas lemoignei</name>
    <dbReference type="NCBI Taxonomy" id="29443"/>
    <lineage>
        <taxon>Bacteria</taxon>
        <taxon>Pseudomonadati</taxon>
        <taxon>Pseudomonadota</taxon>
        <taxon>Betaproteobacteria</taxon>
        <taxon>Burkholderiales</taxon>
        <taxon>Burkholderiaceae</taxon>
        <taxon>Paucimonas</taxon>
    </lineage>
</organism>
<keyword evidence="4 13" id="KW-0812">Transmembrane</keyword>
<proteinExistence type="inferred from homology"/>
<dbReference type="InterPro" id="IPR058649">
    <property type="entry name" value="CzcB_C"/>
</dbReference>
<evidence type="ECO:0000256" key="8">
    <source>
        <dbReference type="ARBA" id="ARBA00023285"/>
    </source>
</evidence>
<dbReference type="GO" id="GO:0005886">
    <property type="term" value="C:plasma membrane"/>
    <property type="evidence" value="ECO:0007669"/>
    <property type="project" value="UniProtKB-SubCell"/>
</dbReference>
<evidence type="ECO:0000256" key="13">
    <source>
        <dbReference type="SAM" id="Phobius"/>
    </source>
</evidence>
<evidence type="ECO:0000256" key="5">
    <source>
        <dbReference type="ARBA" id="ARBA00022833"/>
    </source>
</evidence>
<name>A0A4V2UIY2_PAULE</name>
<dbReference type="GO" id="GO:0022857">
    <property type="term" value="F:transmembrane transporter activity"/>
    <property type="evidence" value="ECO:0007669"/>
    <property type="project" value="InterPro"/>
</dbReference>
<comment type="caution">
    <text evidence="19">The sequence shown here is derived from an EMBL/GenBank/DDBJ whole genome shotgun (WGS) entry which is preliminary data.</text>
</comment>
<evidence type="ECO:0000256" key="6">
    <source>
        <dbReference type="ARBA" id="ARBA00022989"/>
    </source>
</evidence>
<evidence type="ECO:0000259" key="15">
    <source>
        <dbReference type="Pfam" id="PF25954"/>
    </source>
</evidence>
<dbReference type="GO" id="GO:0030288">
    <property type="term" value="C:outer membrane-bounded periplasmic space"/>
    <property type="evidence" value="ECO:0007669"/>
    <property type="project" value="TreeGrafter"/>
</dbReference>
<protein>
    <submittedName>
        <fullName evidence="19">Cobalt-zinc-cadmium efflux system membrane fusion protein</fullName>
    </submittedName>
</protein>
<dbReference type="NCBIfam" id="TIGR01730">
    <property type="entry name" value="RND_mfp"/>
    <property type="match status" value="1"/>
</dbReference>
<dbReference type="Pfam" id="PF25954">
    <property type="entry name" value="Beta-barrel_RND_2"/>
    <property type="match status" value="1"/>
</dbReference>
<keyword evidence="5" id="KW-0862">Zinc</keyword>
<evidence type="ECO:0000256" key="3">
    <source>
        <dbReference type="ARBA" id="ARBA00022448"/>
    </source>
</evidence>
<dbReference type="GO" id="GO:0046686">
    <property type="term" value="P:response to cadmium ion"/>
    <property type="evidence" value="ECO:0007669"/>
    <property type="project" value="UniProtKB-KW"/>
</dbReference>
<dbReference type="PANTHER" id="PTHR30097">
    <property type="entry name" value="CATION EFFLUX SYSTEM PROTEIN CUSB"/>
    <property type="match status" value="1"/>
</dbReference>
<feature type="domain" description="CzcB-like alpha-helical hairpin" evidence="14">
    <location>
        <begin position="264"/>
        <end position="323"/>
    </location>
</feature>
<dbReference type="OrthoDB" id="9768185at2"/>
<keyword evidence="8" id="KW-0170">Cobalt</keyword>
<dbReference type="Pfam" id="PF25975">
    <property type="entry name" value="CzcB_C"/>
    <property type="match status" value="1"/>
</dbReference>
<accession>A0A4V2UIY2</accession>